<reference evidence="2 3" key="1">
    <citation type="submission" date="2023-03" db="EMBL/GenBank/DDBJ databases">
        <title>Whole genome sequencing of Methanotrichaceae archaeon M04Ac.</title>
        <authorList>
            <person name="Khomyakova M.A."/>
            <person name="Merkel A.Y."/>
            <person name="Slobodkin A.I."/>
        </authorList>
    </citation>
    <scope>NUCLEOTIDE SEQUENCE [LARGE SCALE GENOMIC DNA]</scope>
    <source>
        <strain evidence="2 3">M04Ac</strain>
    </source>
</reference>
<dbReference type="SUPFAM" id="SSF74853">
    <property type="entry name" value="Lamin A/C globular tail domain"/>
    <property type="match status" value="1"/>
</dbReference>
<dbReference type="InterPro" id="IPR036415">
    <property type="entry name" value="Lamin_tail_dom_sf"/>
</dbReference>
<dbReference type="PROSITE" id="PS51841">
    <property type="entry name" value="LTD"/>
    <property type="match status" value="1"/>
</dbReference>
<dbReference type="InterPro" id="IPR001322">
    <property type="entry name" value="Lamin_tail_dom"/>
</dbReference>
<proteinExistence type="predicted"/>
<comment type="caution">
    <text evidence="2">The sequence shown here is derived from an EMBL/GenBank/DDBJ whole genome shotgun (WGS) entry which is preliminary data.</text>
</comment>
<name>A0ABT5XFY1_9EURY</name>
<evidence type="ECO:0000313" key="3">
    <source>
        <dbReference type="Proteomes" id="UP001215956"/>
    </source>
</evidence>
<sequence length="127" mass="13881">MLLISALFLGSAAAEDLTPGDIMEEMDEAITITGLSIEEGWVEIANPGMASQDFTFWTLNDEDNNTYSFSEGFVLNPGAIVKVHTGEGNDTQTDLYWGRDDVVWDDGEVVTLKDANGEVVARYPEIS</sequence>
<keyword evidence="3" id="KW-1185">Reference proteome</keyword>
<dbReference type="Gene3D" id="2.60.40.1260">
    <property type="entry name" value="Lamin Tail domain"/>
    <property type="match status" value="1"/>
</dbReference>
<dbReference type="EMBL" id="JARFPL010000023">
    <property type="protein sequence ID" value="MDF0593541.1"/>
    <property type="molecule type" value="Genomic_DNA"/>
</dbReference>
<dbReference type="Pfam" id="PF00932">
    <property type="entry name" value="LTD"/>
    <property type="match status" value="1"/>
</dbReference>
<dbReference type="Proteomes" id="UP001215956">
    <property type="component" value="Unassembled WGS sequence"/>
</dbReference>
<accession>A0ABT5XFY1</accession>
<protein>
    <submittedName>
        <fullName evidence="2">Lamin tail domain-containing protein</fullName>
    </submittedName>
</protein>
<gene>
    <name evidence="2" type="ORF">P0O24_08090</name>
</gene>
<evidence type="ECO:0000259" key="1">
    <source>
        <dbReference type="PROSITE" id="PS51841"/>
    </source>
</evidence>
<dbReference type="RefSeq" id="WP_316969246.1">
    <property type="nucleotide sequence ID" value="NZ_JARFPL010000023.1"/>
</dbReference>
<feature type="domain" description="LTD" evidence="1">
    <location>
        <begin position="24"/>
        <end position="127"/>
    </location>
</feature>
<evidence type="ECO:0000313" key="2">
    <source>
        <dbReference type="EMBL" id="MDF0593541.1"/>
    </source>
</evidence>
<organism evidence="2 3">
    <name type="scientific">Candidatus Methanocrinis alkalitolerans</name>
    <dbReference type="NCBI Taxonomy" id="3033395"/>
    <lineage>
        <taxon>Archaea</taxon>
        <taxon>Methanobacteriati</taxon>
        <taxon>Methanobacteriota</taxon>
        <taxon>Stenosarchaea group</taxon>
        <taxon>Methanomicrobia</taxon>
        <taxon>Methanotrichales</taxon>
        <taxon>Methanotrichaceae</taxon>
        <taxon>Methanocrinis</taxon>
    </lineage>
</organism>